<name>A0ABT3IQU7_9BACT</name>
<sequence>MTTDQIIEIFEKFVPFDEMDAENDNILFLYELTDLLVANGDGEKAIAPIFQMMEKYPEVDFGSPGPLVHTIEKFRGSYEIYLYESLQRKPTSLTVWMLNRIINSENEPGRKSDLIEMLRSLLESPVINDETRESIQGFINFQSR</sequence>
<keyword evidence="2" id="KW-1185">Reference proteome</keyword>
<reference evidence="1 2" key="1">
    <citation type="submission" date="2022-10" db="EMBL/GenBank/DDBJ databases">
        <title>Chitinophaga nivalis PC15 sp. nov., isolated from Pyeongchang county, South Korea.</title>
        <authorList>
            <person name="Trinh H.N."/>
        </authorList>
    </citation>
    <scope>NUCLEOTIDE SEQUENCE [LARGE SCALE GENOMIC DNA]</scope>
    <source>
        <strain evidence="1 2">PC14</strain>
    </source>
</reference>
<dbReference type="EMBL" id="JAPDNS010000002">
    <property type="protein sequence ID" value="MCW3486356.1"/>
    <property type="molecule type" value="Genomic_DNA"/>
</dbReference>
<proteinExistence type="predicted"/>
<protein>
    <recommendedName>
        <fullName evidence="3">Immunity protein 30 domain-containing protein</fullName>
    </recommendedName>
</protein>
<accession>A0ABT3IQU7</accession>
<evidence type="ECO:0000313" key="1">
    <source>
        <dbReference type="EMBL" id="MCW3486356.1"/>
    </source>
</evidence>
<evidence type="ECO:0008006" key="3">
    <source>
        <dbReference type="Google" id="ProtNLM"/>
    </source>
</evidence>
<evidence type="ECO:0000313" key="2">
    <source>
        <dbReference type="Proteomes" id="UP001207742"/>
    </source>
</evidence>
<dbReference type="RefSeq" id="WP_264733172.1">
    <property type="nucleotide sequence ID" value="NZ_JAPDNR010000001.1"/>
</dbReference>
<gene>
    <name evidence="1" type="ORF">OL497_20820</name>
</gene>
<comment type="caution">
    <text evidence="1">The sequence shown here is derived from an EMBL/GenBank/DDBJ whole genome shotgun (WGS) entry which is preliminary data.</text>
</comment>
<organism evidence="1 2">
    <name type="scientific">Chitinophaga nivalis</name>
    <dbReference type="NCBI Taxonomy" id="2991709"/>
    <lineage>
        <taxon>Bacteria</taxon>
        <taxon>Pseudomonadati</taxon>
        <taxon>Bacteroidota</taxon>
        <taxon>Chitinophagia</taxon>
        <taxon>Chitinophagales</taxon>
        <taxon>Chitinophagaceae</taxon>
        <taxon>Chitinophaga</taxon>
    </lineage>
</organism>
<dbReference type="Proteomes" id="UP001207742">
    <property type="component" value="Unassembled WGS sequence"/>
</dbReference>